<comment type="caution">
    <text evidence="2">The sequence shown here is derived from an EMBL/GenBank/DDBJ whole genome shotgun (WGS) entry which is preliminary data.</text>
</comment>
<feature type="region of interest" description="Disordered" evidence="1">
    <location>
        <begin position="90"/>
        <end position="163"/>
    </location>
</feature>
<organism evidence="2 3">
    <name type="scientific">Rhizodiscina lignyota</name>
    <dbReference type="NCBI Taxonomy" id="1504668"/>
    <lineage>
        <taxon>Eukaryota</taxon>
        <taxon>Fungi</taxon>
        <taxon>Dikarya</taxon>
        <taxon>Ascomycota</taxon>
        <taxon>Pezizomycotina</taxon>
        <taxon>Dothideomycetes</taxon>
        <taxon>Pleosporomycetidae</taxon>
        <taxon>Aulographales</taxon>
        <taxon>Rhizodiscinaceae</taxon>
        <taxon>Rhizodiscina</taxon>
    </lineage>
</organism>
<gene>
    <name evidence="2" type="ORF">NA57DRAFT_59630</name>
</gene>
<dbReference type="AlphaFoldDB" id="A0A9P4IB22"/>
<reference evidence="2" key="1">
    <citation type="journal article" date="2020" name="Stud. Mycol.">
        <title>101 Dothideomycetes genomes: a test case for predicting lifestyles and emergence of pathogens.</title>
        <authorList>
            <person name="Haridas S."/>
            <person name="Albert R."/>
            <person name="Binder M."/>
            <person name="Bloem J."/>
            <person name="Labutti K."/>
            <person name="Salamov A."/>
            <person name="Andreopoulos B."/>
            <person name="Baker S."/>
            <person name="Barry K."/>
            <person name="Bills G."/>
            <person name="Bluhm B."/>
            <person name="Cannon C."/>
            <person name="Castanera R."/>
            <person name="Culley D."/>
            <person name="Daum C."/>
            <person name="Ezra D."/>
            <person name="Gonzalez J."/>
            <person name="Henrissat B."/>
            <person name="Kuo A."/>
            <person name="Liang C."/>
            <person name="Lipzen A."/>
            <person name="Lutzoni F."/>
            <person name="Magnuson J."/>
            <person name="Mondo S."/>
            <person name="Nolan M."/>
            <person name="Ohm R."/>
            <person name="Pangilinan J."/>
            <person name="Park H.-J."/>
            <person name="Ramirez L."/>
            <person name="Alfaro M."/>
            <person name="Sun H."/>
            <person name="Tritt A."/>
            <person name="Yoshinaga Y."/>
            <person name="Zwiers L.-H."/>
            <person name="Turgeon B."/>
            <person name="Goodwin S."/>
            <person name="Spatafora J."/>
            <person name="Crous P."/>
            <person name="Grigoriev I."/>
        </authorList>
    </citation>
    <scope>NUCLEOTIDE SEQUENCE</scope>
    <source>
        <strain evidence="2">CBS 133067</strain>
    </source>
</reference>
<dbReference type="EMBL" id="ML978131">
    <property type="protein sequence ID" value="KAF2095644.1"/>
    <property type="molecule type" value="Genomic_DNA"/>
</dbReference>
<accession>A0A9P4IB22</accession>
<name>A0A9P4IB22_9PEZI</name>
<feature type="region of interest" description="Disordered" evidence="1">
    <location>
        <begin position="1"/>
        <end position="22"/>
    </location>
</feature>
<protein>
    <submittedName>
        <fullName evidence="2">Uncharacterized protein</fullName>
    </submittedName>
</protein>
<sequence length="266" mass="28804">MPWLPGKSSTSQTRATSSKGVRHGEGRIWQSWKLSVMVRRPTYAKVECAMCSVCLRDFAAPVGYRTEAPGNLPMCFGHFLRRSSEISREIGGSTKRKLDGSASPAAGKEQQEHAAQRPSGSLPHPADERRAADLAASEASAARSTITGAARRSRRTAALGPRSRVAAGESRALGALRWMARRVCALQIAIQRARMEEESDGQMAGIPAVRALGGFLVAQLAFGGVVEISLELLEEARPIIPCRHPQAAHYLTQTLLYRLVQSTLYA</sequence>
<evidence type="ECO:0000313" key="3">
    <source>
        <dbReference type="Proteomes" id="UP000799772"/>
    </source>
</evidence>
<evidence type="ECO:0000256" key="1">
    <source>
        <dbReference type="SAM" id="MobiDB-lite"/>
    </source>
</evidence>
<evidence type="ECO:0000313" key="2">
    <source>
        <dbReference type="EMBL" id="KAF2095644.1"/>
    </source>
</evidence>
<feature type="compositionally biased region" description="Polar residues" evidence="1">
    <location>
        <begin position="7"/>
        <end position="19"/>
    </location>
</feature>
<proteinExistence type="predicted"/>
<keyword evidence="3" id="KW-1185">Reference proteome</keyword>
<dbReference type="Proteomes" id="UP000799772">
    <property type="component" value="Unassembled WGS sequence"/>
</dbReference>
<feature type="compositionally biased region" description="Low complexity" evidence="1">
    <location>
        <begin position="133"/>
        <end position="150"/>
    </location>
</feature>